<sequence length="65" mass="7041">MDANTVIDALGGTAATAKLCKVRPPSVSGWRKNGIPEYRLDYLRLARPEVFRSLGDPTQTPRAAA</sequence>
<dbReference type="AlphaFoldDB" id="W0DXS7"/>
<evidence type="ECO:0000313" key="2">
    <source>
        <dbReference type="Proteomes" id="UP000005275"/>
    </source>
</evidence>
<proteinExistence type="predicted"/>
<dbReference type="SUPFAM" id="SSF47413">
    <property type="entry name" value="lambda repressor-like DNA-binding domains"/>
    <property type="match status" value="1"/>
</dbReference>
<dbReference type="eggNOG" id="ENOG5033ANB">
    <property type="taxonomic scope" value="Bacteria"/>
</dbReference>
<reference evidence="1 2" key="1">
    <citation type="submission" date="2013-12" db="EMBL/GenBank/DDBJ databases">
        <authorList>
            <consortium name="DOE Joint Genome Institute"/>
            <person name="Bryant D.A."/>
            <person name="Huntemann M."/>
            <person name="Han J."/>
            <person name="Chen A."/>
            <person name="Kyrpides N."/>
            <person name="Mavromatis K."/>
            <person name="Markowitz V."/>
            <person name="Palaniappan K."/>
            <person name="Ivanova N."/>
            <person name="Schaumberg A."/>
            <person name="Pati A."/>
            <person name="Liolios K."/>
            <person name="Nordberg H.P."/>
            <person name="Cantor M.N."/>
            <person name="Hua S.X."/>
            <person name="Woyke T."/>
        </authorList>
    </citation>
    <scope>NUCLEOTIDE SEQUENCE [LARGE SCALE GENOMIC DNA]</scope>
    <source>
        <strain evidence="1 2">984</strain>
    </source>
</reference>
<gene>
    <name evidence="1" type="ORF">MARPU_05625</name>
</gene>
<dbReference type="KEGG" id="mpur:MARPU_05625"/>
<dbReference type="InterPro" id="IPR010982">
    <property type="entry name" value="Lambda_DNA-bd_dom_sf"/>
</dbReference>
<evidence type="ECO:0000313" key="1">
    <source>
        <dbReference type="EMBL" id="AHF03420.1"/>
    </source>
</evidence>
<keyword evidence="2" id="KW-1185">Reference proteome</keyword>
<dbReference type="STRING" id="765910.MARPU_05625"/>
<dbReference type="Proteomes" id="UP000005275">
    <property type="component" value="Chromosome"/>
</dbReference>
<dbReference type="EMBL" id="CP007031">
    <property type="protein sequence ID" value="AHF03420.1"/>
    <property type="molecule type" value="Genomic_DNA"/>
</dbReference>
<accession>W0DXS7</accession>
<name>W0DXS7_MARPU</name>
<dbReference type="Gene3D" id="1.10.260.40">
    <property type="entry name" value="lambda repressor-like DNA-binding domains"/>
    <property type="match status" value="1"/>
</dbReference>
<dbReference type="GO" id="GO:0003677">
    <property type="term" value="F:DNA binding"/>
    <property type="evidence" value="ECO:0007669"/>
    <property type="project" value="InterPro"/>
</dbReference>
<protein>
    <submittedName>
        <fullName evidence="1">Regulatory protein</fullName>
    </submittedName>
</protein>
<organism evidence="1 2">
    <name type="scientific">Marichromatium purpuratum 984</name>
    <dbReference type="NCBI Taxonomy" id="765910"/>
    <lineage>
        <taxon>Bacteria</taxon>
        <taxon>Pseudomonadati</taxon>
        <taxon>Pseudomonadota</taxon>
        <taxon>Gammaproteobacteria</taxon>
        <taxon>Chromatiales</taxon>
        <taxon>Chromatiaceae</taxon>
        <taxon>Marichromatium</taxon>
    </lineage>
</organism>
<dbReference type="HOGENOM" id="CLU_2719331_0_0_6"/>